<keyword evidence="2" id="KW-1185">Reference proteome</keyword>
<dbReference type="KEGG" id="bsol:FSW04_00740"/>
<dbReference type="OrthoDB" id="9771846at2"/>
<dbReference type="GO" id="GO:0016757">
    <property type="term" value="F:glycosyltransferase activity"/>
    <property type="evidence" value="ECO:0007669"/>
    <property type="project" value="TreeGrafter"/>
</dbReference>
<proteinExistence type="predicted"/>
<dbReference type="PANTHER" id="PTHR12526:SF600">
    <property type="entry name" value="GLYCOSYL TRANSFERASE GROUP 1"/>
    <property type="match status" value="1"/>
</dbReference>
<dbReference type="EMBL" id="CP042430">
    <property type="protein sequence ID" value="QEC46242.1"/>
    <property type="molecule type" value="Genomic_DNA"/>
</dbReference>
<accession>A0A5B8TZV0</accession>
<dbReference type="RefSeq" id="WP_146915233.1">
    <property type="nucleotide sequence ID" value="NZ_CP042430.1"/>
</dbReference>
<reference evidence="1 2" key="1">
    <citation type="journal article" date="2018" name="J. Microbiol.">
        <title>Baekduia soli gen. nov., sp. nov., a novel bacterium isolated from the soil of Baekdu Mountain and proposal of a novel family name, Baekduiaceae fam. nov.</title>
        <authorList>
            <person name="An D.S."/>
            <person name="Siddiqi M.Z."/>
            <person name="Kim K.H."/>
            <person name="Yu H.S."/>
            <person name="Im W.T."/>
        </authorList>
    </citation>
    <scope>NUCLEOTIDE SEQUENCE [LARGE SCALE GENOMIC DNA]</scope>
    <source>
        <strain evidence="1 2">BR7-21</strain>
    </source>
</reference>
<dbReference type="Gene3D" id="3.40.50.2000">
    <property type="entry name" value="Glycogen Phosphorylase B"/>
    <property type="match status" value="1"/>
</dbReference>
<name>A0A5B8TZV0_9ACTN</name>
<protein>
    <submittedName>
        <fullName evidence="1">Glycosyltransferase</fullName>
    </submittedName>
</protein>
<evidence type="ECO:0000313" key="1">
    <source>
        <dbReference type="EMBL" id="QEC46242.1"/>
    </source>
</evidence>
<keyword evidence="1" id="KW-0808">Transferase</keyword>
<dbReference type="Pfam" id="PF13692">
    <property type="entry name" value="Glyco_trans_1_4"/>
    <property type="match status" value="1"/>
</dbReference>
<evidence type="ECO:0000313" key="2">
    <source>
        <dbReference type="Proteomes" id="UP000321805"/>
    </source>
</evidence>
<organism evidence="1 2">
    <name type="scientific">Baekduia soli</name>
    <dbReference type="NCBI Taxonomy" id="496014"/>
    <lineage>
        <taxon>Bacteria</taxon>
        <taxon>Bacillati</taxon>
        <taxon>Actinomycetota</taxon>
        <taxon>Thermoleophilia</taxon>
        <taxon>Solirubrobacterales</taxon>
        <taxon>Baekduiaceae</taxon>
        <taxon>Baekduia</taxon>
    </lineage>
</organism>
<dbReference type="AlphaFoldDB" id="A0A5B8TZV0"/>
<sequence length="387" mass="42194">MAADPRRRPLAGARFALEVHGVPTGPPAVGLKEHLARSGAHVRCLYHPLGPEEAGQHVFEDWRDGCVRRRIVRLPSRPPLTYPFDPLVPFGREPVDVWFGFDTISTARGLARRSRSRAGQVVHWAVDFVPDRFGPSSPLTRAYDALDGFCCRRADLRVEVSQAALNARTERLGLGAAAAPALSVPIGLWADEARRTTETAHEHHRAIFIGHLVERMGVATAIRSIATLRQRGAELPLDIVGRGPEREALELLARELGVGDLVVLHGFRVGPELEERLADASIALAPYQDDGRSFTQFADPSKLKAYLAAGLPIVLTPVPPNADELAQAGAADVVADDPTAFADAMARLLADRTLWLDRRRAALEHARSYDWSAVVAPVLERLGFAAH</sequence>
<dbReference type="SUPFAM" id="SSF53756">
    <property type="entry name" value="UDP-Glycosyltransferase/glycogen phosphorylase"/>
    <property type="match status" value="1"/>
</dbReference>
<dbReference type="Proteomes" id="UP000321805">
    <property type="component" value="Chromosome"/>
</dbReference>
<dbReference type="CDD" id="cd03801">
    <property type="entry name" value="GT4_PimA-like"/>
    <property type="match status" value="1"/>
</dbReference>
<gene>
    <name evidence="1" type="ORF">FSW04_00740</name>
</gene>
<dbReference type="PANTHER" id="PTHR12526">
    <property type="entry name" value="GLYCOSYLTRANSFERASE"/>
    <property type="match status" value="1"/>
</dbReference>